<dbReference type="InterPro" id="IPR008854">
    <property type="entry name" value="TPMT"/>
</dbReference>
<dbReference type="PANTHER" id="PTHR10259">
    <property type="entry name" value="THIOPURINE S-METHYLTRANSFERASE"/>
    <property type="match status" value="1"/>
</dbReference>
<evidence type="ECO:0000256" key="4">
    <source>
        <dbReference type="ARBA" id="ARBA00011905"/>
    </source>
</evidence>
<keyword evidence="6" id="KW-0489">Methyltransferase</keyword>
<dbReference type="Pfam" id="PF05724">
    <property type="entry name" value="TPMT"/>
    <property type="match status" value="1"/>
</dbReference>
<evidence type="ECO:0000256" key="2">
    <source>
        <dbReference type="ARBA" id="ARBA00004496"/>
    </source>
</evidence>
<dbReference type="PROSITE" id="PS51585">
    <property type="entry name" value="SAM_MT_TPMT"/>
    <property type="match status" value="1"/>
</dbReference>
<dbReference type="GO" id="GO:0032259">
    <property type="term" value="P:methylation"/>
    <property type="evidence" value="ECO:0007669"/>
    <property type="project" value="UniProtKB-KW"/>
</dbReference>
<reference evidence="9 10" key="1">
    <citation type="journal article" date="2021" name="Elife">
        <title>Chloroplast acquisition without the gene transfer in kleptoplastic sea slugs, Plakobranchus ocellatus.</title>
        <authorList>
            <person name="Maeda T."/>
            <person name="Takahashi S."/>
            <person name="Yoshida T."/>
            <person name="Shimamura S."/>
            <person name="Takaki Y."/>
            <person name="Nagai Y."/>
            <person name="Toyoda A."/>
            <person name="Suzuki Y."/>
            <person name="Arimoto A."/>
            <person name="Ishii H."/>
            <person name="Satoh N."/>
            <person name="Nishiyama T."/>
            <person name="Hasebe M."/>
            <person name="Maruyama T."/>
            <person name="Minagawa J."/>
            <person name="Obokata J."/>
            <person name="Shigenobu S."/>
        </authorList>
    </citation>
    <scope>NUCLEOTIDE SEQUENCE [LARGE SCALE GENOMIC DNA]</scope>
</reference>
<comment type="subcellular location">
    <subcellularLocation>
        <location evidence="2">Cytoplasm</location>
    </subcellularLocation>
</comment>
<dbReference type="EMBL" id="BMAT01000008">
    <property type="protein sequence ID" value="GFR57451.1"/>
    <property type="molecule type" value="Genomic_DNA"/>
</dbReference>
<evidence type="ECO:0000256" key="5">
    <source>
        <dbReference type="ARBA" id="ARBA00022490"/>
    </source>
</evidence>
<comment type="caution">
    <text evidence="9">The sequence shown here is derived from an EMBL/GenBank/DDBJ whole genome shotgun (WGS) entry which is preliminary data.</text>
</comment>
<evidence type="ECO:0000256" key="6">
    <source>
        <dbReference type="ARBA" id="ARBA00022603"/>
    </source>
</evidence>
<gene>
    <name evidence="9" type="ORF">ElyMa_000001700</name>
</gene>
<sequence>MADQKSKHDCSYWTERWEKNQIGFHKSEVHPMLLKHQEKLCANGKPKNVFVPLCGKSIDLKWLADQGIETAGLDVAKTALEQFFTDSGLAWDEAPVPLLGATGQLLSSKDGKLKLYCGDMMKFSSGVGGTFDAIWDRASLVALDRADIKRYAQILKSILKPGGRMMVELLQYDLSIMEDVMAGPTKPPPPFPTYEEDLKVLYEPECFVEFVDQEGRTLQGKDIVAATYLVTKK</sequence>
<name>A0AAV4E9S8_9GAST</name>
<dbReference type="AlphaFoldDB" id="A0AAV4E9S8"/>
<dbReference type="Proteomes" id="UP000762676">
    <property type="component" value="Unassembled WGS sequence"/>
</dbReference>
<comment type="catalytic activity">
    <reaction evidence="1">
        <text>S-adenosyl-L-methionine + a thiopurine = S-adenosyl-L-homocysteine + a thiopurine S-methylether.</text>
        <dbReference type="EC" id="2.1.1.67"/>
    </reaction>
</comment>
<dbReference type="PANTHER" id="PTHR10259:SF11">
    <property type="entry name" value="THIOPURINE S-METHYLTRANSFERASE"/>
    <property type="match status" value="1"/>
</dbReference>
<keyword evidence="7" id="KW-0808">Transferase</keyword>
<evidence type="ECO:0000256" key="7">
    <source>
        <dbReference type="ARBA" id="ARBA00022679"/>
    </source>
</evidence>
<evidence type="ECO:0000256" key="8">
    <source>
        <dbReference type="ARBA" id="ARBA00022691"/>
    </source>
</evidence>
<evidence type="ECO:0000256" key="1">
    <source>
        <dbReference type="ARBA" id="ARBA00000903"/>
    </source>
</evidence>
<comment type="similarity">
    <text evidence="3">Belongs to the class I-like SAM-binding methyltransferase superfamily. TPMT family.</text>
</comment>
<protein>
    <recommendedName>
        <fullName evidence="4">thiopurine S-methyltransferase</fullName>
        <ecNumber evidence="4">2.1.1.67</ecNumber>
    </recommendedName>
</protein>
<organism evidence="9 10">
    <name type="scientific">Elysia marginata</name>
    <dbReference type="NCBI Taxonomy" id="1093978"/>
    <lineage>
        <taxon>Eukaryota</taxon>
        <taxon>Metazoa</taxon>
        <taxon>Spiralia</taxon>
        <taxon>Lophotrochozoa</taxon>
        <taxon>Mollusca</taxon>
        <taxon>Gastropoda</taxon>
        <taxon>Heterobranchia</taxon>
        <taxon>Euthyneura</taxon>
        <taxon>Panpulmonata</taxon>
        <taxon>Sacoglossa</taxon>
        <taxon>Placobranchoidea</taxon>
        <taxon>Plakobranchidae</taxon>
        <taxon>Elysia</taxon>
    </lineage>
</organism>
<evidence type="ECO:0000313" key="10">
    <source>
        <dbReference type="Proteomes" id="UP000762676"/>
    </source>
</evidence>
<dbReference type="EC" id="2.1.1.67" evidence="4"/>
<dbReference type="InterPro" id="IPR029063">
    <property type="entry name" value="SAM-dependent_MTases_sf"/>
</dbReference>
<keyword evidence="5" id="KW-0963">Cytoplasm</keyword>
<evidence type="ECO:0000313" key="9">
    <source>
        <dbReference type="EMBL" id="GFR57451.1"/>
    </source>
</evidence>
<proteinExistence type="inferred from homology"/>
<keyword evidence="8" id="KW-0949">S-adenosyl-L-methionine</keyword>
<dbReference type="GO" id="GO:0008119">
    <property type="term" value="F:thiopurine S-methyltransferase activity"/>
    <property type="evidence" value="ECO:0007669"/>
    <property type="project" value="UniProtKB-EC"/>
</dbReference>
<dbReference type="CDD" id="cd02440">
    <property type="entry name" value="AdoMet_MTases"/>
    <property type="match status" value="1"/>
</dbReference>
<dbReference type="FunFam" id="3.40.50.150:FF:000101">
    <property type="entry name" value="Thiopurine S-methyltransferase"/>
    <property type="match status" value="1"/>
</dbReference>
<keyword evidence="10" id="KW-1185">Reference proteome</keyword>
<evidence type="ECO:0000256" key="3">
    <source>
        <dbReference type="ARBA" id="ARBA00008145"/>
    </source>
</evidence>
<dbReference type="SUPFAM" id="SSF53335">
    <property type="entry name" value="S-adenosyl-L-methionine-dependent methyltransferases"/>
    <property type="match status" value="1"/>
</dbReference>
<dbReference type="GO" id="GO:0005737">
    <property type="term" value="C:cytoplasm"/>
    <property type="evidence" value="ECO:0007669"/>
    <property type="project" value="UniProtKB-SubCell"/>
</dbReference>
<accession>A0AAV4E9S8</accession>
<dbReference type="Gene3D" id="3.40.50.150">
    <property type="entry name" value="Vaccinia Virus protein VP39"/>
    <property type="match status" value="1"/>
</dbReference>